<dbReference type="CDD" id="cd00156">
    <property type="entry name" value="REC"/>
    <property type="match status" value="1"/>
</dbReference>
<dbReference type="InterPro" id="IPR011006">
    <property type="entry name" value="CheY-like_superfamily"/>
</dbReference>
<dbReference type="SMART" id="SM00448">
    <property type="entry name" value="REC"/>
    <property type="match status" value="1"/>
</dbReference>
<dbReference type="SMART" id="SM00850">
    <property type="entry name" value="LytTR"/>
    <property type="match status" value="1"/>
</dbReference>
<feature type="domain" description="HTH LytTR-type" evidence="3">
    <location>
        <begin position="144"/>
        <end position="248"/>
    </location>
</feature>
<dbReference type="Pfam" id="PF00072">
    <property type="entry name" value="Response_reg"/>
    <property type="match status" value="1"/>
</dbReference>
<name>A0ABS2F0T1_9ACTN</name>
<dbReference type="Pfam" id="PF04397">
    <property type="entry name" value="LytTR"/>
    <property type="match status" value="1"/>
</dbReference>
<keyword evidence="1" id="KW-0597">Phosphoprotein</keyword>
<protein>
    <submittedName>
        <fullName evidence="4">Response regulator transcription factor</fullName>
    </submittedName>
</protein>
<dbReference type="Gene3D" id="3.40.50.2300">
    <property type="match status" value="1"/>
</dbReference>
<evidence type="ECO:0000256" key="1">
    <source>
        <dbReference type="PROSITE-ProRule" id="PRU00169"/>
    </source>
</evidence>
<dbReference type="Proteomes" id="UP000712527">
    <property type="component" value="Unassembled WGS sequence"/>
</dbReference>
<dbReference type="PROSITE" id="PS50110">
    <property type="entry name" value="RESPONSE_REGULATORY"/>
    <property type="match status" value="1"/>
</dbReference>
<feature type="domain" description="Response regulatory" evidence="2">
    <location>
        <begin position="9"/>
        <end position="126"/>
    </location>
</feature>
<dbReference type="EMBL" id="JACSNQ010000003">
    <property type="protein sequence ID" value="MBM6774480.1"/>
    <property type="molecule type" value="Genomic_DNA"/>
</dbReference>
<organism evidence="4 5">
    <name type="scientific">Olsenella profusa</name>
    <dbReference type="NCBI Taxonomy" id="138595"/>
    <lineage>
        <taxon>Bacteria</taxon>
        <taxon>Bacillati</taxon>
        <taxon>Actinomycetota</taxon>
        <taxon>Coriobacteriia</taxon>
        <taxon>Coriobacteriales</taxon>
        <taxon>Atopobiaceae</taxon>
        <taxon>Olsenella</taxon>
    </lineage>
</organism>
<evidence type="ECO:0000259" key="3">
    <source>
        <dbReference type="PROSITE" id="PS50930"/>
    </source>
</evidence>
<dbReference type="Gene3D" id="2.40.50.1020">
    <property type="entry name" value="LytTr DNA-binding domain"/>
    <property type="match status" value="1"/>
</dbReference>
<evidence type="ECO:0000259" key="2">
    <source>
        <dbReference type="PROSITE" id="PS50110"/>
    </source>
</evidence>
<sequence length="260" mass="28640">MAGSRATVRIGVVDDDASDRAQLHAAIDRFGAENDVALSVTEFPSAGVYLSEPGGVFDILYLDIDMPGMSGMELAETIRQTDSGVVIIFCTNLQQFAVNGYRVSALGFIVKPVEWYPFQLFLSRALRAVGLRAAMRSKGSGKRIVLKDGGVSRVVSVADIECVEVRKHYLLYYVHPRETDSESVLRVRGTMRAAEAELAPYGFSRCSSSYLVNLSRIASVERNDVHVGGQTLSIGRTFRDGFRRDFSHYLANRGWEGARS</sequence>
<dbReference type="InterPro" id="IPR001789">
    <property type="entry name" value="Sig_transdc_resp-reg_receiver"/>
</dbReference>
<gene>
    <name evidence="4" type="ORF">H9X80_02825</name>
</gene>
<proteinExistence type="predicted"/>
<reference evidence="4 5" key="1">
    <citation type="journal article" date="2021" name="Sci. Rep.">
        <title>The distribution of antibiotic resistance genes in chicken gut microbiota commensals.</title>
        <authorList>
            <person name="Juricova H."/>
            <person name="Matiasovicova J."/>
            <person name="Kubasova T."/>
            <person name="Cejkova D."/>
            <person name="Rychlik I."/>
        </authorList>
    </citation>
    <scope>NUCLEOTIDE SEQUENCE [LARGE SCALE GENOMIC DNA]</scope>
    <source>
        <strain evidence="4 5">An794</strain>
    </source>
</reference>
<dbReference type="PANTHER" id="PTHR37299:SF1">
    <property type="entry name" value="STAGE 0 SPORULATION PROTEIN A HOMOLOG"/>
    <property type="match status" value="1"/>
</dbReference>
<dbReference type="InterPro" id="IPR007492">
    <property type="entry name" value="LytTR_DNA-bd_dom"/>
</dbReference>
<dbReference type="InterPro" id="IPR046947">
    <property type="entry name" value="LytR-like"/>
</dbReference>
<feature type="modified residue" description="4-aspartylphosphate" evidence="1">
    <location>
        <position position="63"/>
    </location>
</feature>
<keyword evidence="5" id="KW-1185">Reference proteome</keyword>
<comment type="caution">
    <text evidence="4">The sequence shown here is derived from an EMBL/GenBank/DDBJ whole genome shotgun (WGS) entry which is preliminary data.</text>
</comment>
<dbReference type="PROSITE" id="PS50930">
    <property type="entry name" value="HTH_LYTTR"/>
    <property type="match status" value="1"/>
</dbReference>
<evidence type="ECO:0000313" key="5">
    <source>
        <dbReference type="Proteomes" id="UP000712527"/>
    </source>
</evidence>
<dbReference type="RefSeq" id="WP_204792830.1">
    <property type="nucleotide sequence ID" value="NZ_JACSNQ010000003.1"/>
</dbReference>
<accession>A0ABS2F0T1</accession>
<dbReference type="PANTHER" id="PTHR37299">
    <property type="entry name" value="TRANSCRIPTIONAL REGULATOR-RELATED"/>
    <property type="match status" value="1"/>
</dbReference>
<dbReference type="SUPFAM" id="SSF52172">
    <property type="entry name" value="CheY-like"/>
    <property type="match status" value="1"/>
</dbReference>
<evidence type="ECO:0000313" key="4">
    <source>
        <dbReference type="EMBL" id="MBM6774480.1"/>
    </source>
</evidence>